<keyword evidence="3" id="KW-0732">Signal</keyword>
<comment type="caution">
    <text evidence="4">The sequence shown here is derived from an EMBL/GenBank/DDBJ whole genome shotgun (WGS) entry which is preliminary data.</text>
</comment>
<accession>A0A5B1BV50</accession>
<dbReference type="Proteomes" id="UP000324701">
    <property type="component" value="Unassembled WGS sequence"/>
</dbReference>
<organism evidence="4 5">
    <name type="scientific">Mycobacterium simiae</name>
    <name type="common">Mycobacterium habana</name>
    <dbReference type="NCBI Taxonomy" id="1784"/>
    <lineage>
        <taxon>Bacteria</taxon>
        <taxon>Bacillati</taxon>
        <taxon>Actinomycetota</taxon>
        <taxon>Actinomycetes</taxon>
        <taxon>Mycobacteriales</taxon>
        <taxon>Mycobacteriaceae</taxon>
        <taxon>Mycobacterium</taxon>
        <taxon>Mycobacterium simiae complex</taxon>
    </lineage>
</organism>
<reference evidence="4 5" key="1">
    <citation type="submission" date="2019-09" db="EMBL/GenBank/DDBJ databases">
        <title>Report of infection by Mycobacterium simiae a patient suffering from pulmonary tuberculosis.</title>
        <authorList>
            <person name="Mohanty P.S."/>
            <person name="Bansal A.K."/>
            <person name="Singh H."/>
            <person name="Sharma S."/>
            <person name="Patil S.A."/>
            <person name="Upadhaya P."/>
            <person name="Singh P.K."/>
            <person name="Kumar D."/>
            <person name="Kumar S."/>
            <person name="Singh R.K."/>
            <person name="Chaudhary B."/>
        </authorList>
    </citation>
    <scope>NUCLEOTIDE SEQUENCE [LARGE SCALE GENOMIC DNA]</scope>
    <source>
        <strain evidence="4 5">JAL-560-SIM</strain>
    </source>
</reference>
<keyword evidence="5" id="KW-1185">Reference proteome</keyword>
<keyword evidence="2" id="KW-0812">Transmembrane</keyword>
<evidence type="ECO:0000313" key="4">
    <source>
        <dbReference type="EMBL" id="KAA1251114.1"/>
    </source>
</evidence>
<evidence type="ECO:0000313" key="5">
    <source>
        <dbReference type="Proteomes" id="UP000324701"/>
    </source>
</evidence>
<feature type="region of interest" description="Disordered" evidence="1">
    <location>
        <begin position="25"/>
        <end position="52"/>
    </location>
</feature>
<evidence type="ECO:0000256" key="1">
    <source>
        <dbReference type="SAM" id="MobiDB-lite"/>
    </source>
</evidence>
<gene>
    <name evidence="4" type="ORF">F0Q45_05925</name>
</gene>
<evidence type="ECO:0008006" key="6">
    <source>
        <dbReference type="Google" id="ProtNLM"/>
    </source>
</evidence>
<dbReference type="RefSeq" id="WP_149653055.1">
    <property type="nucleotide sequence ID" value="NZ_VTZN01000022.1"/>
</dbReference>
<protein>
    <recommendedName>
        <fullName evidence="6">LPXTG cell wall anchor domain-containing protein</fullName>
    </recommendedName>
</protein>
<evidence type="ECO:0000256" key="2">
    <source>
        <dbReference type="SAM" id="Phobius"/>
    </source>
</evidence>
<feature type="chain" id="PRO_5022916367" description="LPXTG cell wall anchor domain-containing protein" evidence="3">
    <location>
        <begin position="25"/>
        <end position="92"/>
    </location>
</feature>
<keyword evidence="2" id="KW-0472">Membrane</keyword>
<feature type="transmembrane region" description="Helical" evidence="2">
    <location>
        <begin position="52"/>
        <end position="70"/>
    </location>
</feature>
<dbReference type="EMBL" id="VTZN01000022">
    <property type="protein sequence ID" value="KAA1251114.1"/>
    <property type="molecule type" value="Genomic_DNA"/>
</dbReference>
<name>A0A5B1BV50_MYCSI</name>
<evidence type="ECO:0000256" key="3">
    <source>
        <dbReference type="SAM" id="SignalP"/>
    </source>
</evidence>
<feature type="compositionally biased region" description="Polar residues" evidence="1">
    <location>
        <begin position="27"/>
        <end position="39"/>
    </location>
</feature>
<dbReference type="OrthoDB" id="4753498at2"/>
<sequence length="92" mass="9206">MRKTLAVVSATGALLFGGAGVAHATAPSEQPLSATTTTLADPDNSQRDDDNSGLWGLAGLLGLAGLAGLLRRDRHTAGNATSTRVTGPAPRA</sequence>
<keyword evidence="2" id="KW-1133">Transmembrane helix</keyword>
<dbReference type="AlphaFoldDB" id="A0A5B1BV50"/>
<dbReference type="NCBIfam" id="NF041742">
    <property type="entry name" value="WGxxGxxG_fam"/>
    <property type="match status" value="1"/>
</dbReference>
<feature type="signal peptide" evidence="3">
    <location>
        <begin position="1"/>
        <end position="24"/>
    </location>
</feature>
<proteinExistence type="predicted"/>